<organism evidence="2 3">
    <name type="scientific">Lactococcus lactis subsp. lactis</name>
    <name type="common">Streptococcus lactis</name>
    <dbReference type="NCBI Taxonomy" id="1360"/>
    <lineage>
        <taxon>Bacteria</taxon>
        <taxon>Bacillati</taxon>
        <taxon>Bacillota</taxon>
        <taxon>Bacilli</taxon>
        <taxon>Lactobacillales</taxon>
        <taxon>Streptococcaceae</taxon>
        <taxon>Lactococcus</taxon>
    </lineage>
</organism>
<dbReference type="PANTHER" id="PTHR43267">
    <property type="entry name" value="TRNA THREONYLCARBAMOYLADENOSINE DEHYDRATASE"/>
    <property type="match status" value="1"/>
</dbReference>
<accession>A0A0V8D2D1</accession>
<dbReference type="InterPro" id="IPR045886">
    <property type="entry name" value="ThiF/MoeB/HesA"/>
</dbReference>
<name>A0A0V8D2D1_LACLL</name>
<dbReference type="InterPro" id="IPR000594">
    <property type="entry name" value="ThiF_NAD_FAD-bd"/>
</dbReference>
<proteinExistence type="predicted"/>
<sequence>MIVINRSKFIEISDEGLSFYDGNHQKIVRYNKQIWLKIIEWYQIPRELEEIPQDILPMNEMIALKKVLLKLNVLKEDKAILKSFERLNNFYDCYGGKSLEEISKIKVMIWGCGTVGTAIVDNLAKMGVKNFLLIDSDIVEEKNIIAQSIYQKEDIGLKKVRVIKNYVEMLNIGEFNIEISDNFIKNEKEFKDNYQYYRSDFMVDCADAKNEELDIQFIKFAQQYDGVYLSTGYADDNDYIFKVSNDFDKFENFMRSNWGSSKKKYQLSSNRGVIIDSQLLGSLSARSIINHILGLDKEDRMLEINLLNLTMRNIPFE</sequence>
<feature type="domain" description="THIF-type NAD/FAD binding fold" evidence="1">
    <location>
        <begin position="95"/>
        <end position="314"/>
    </location>
</feature>
<dbReference type="Gene3D" id="3.40.50.720">
    <property type="entry name" value="NAD(P)-binding Rossmann-like Domain"/>
    <property type="match status" value="1"/>
</dbReference>
<dbReference type="CDD" id="cd01483">
    <property type="entry name" value="E1_enzyme_family"/>
    <property type="match status" value="1"/>
</dbReference>
<dbReference type="Pfam" id="PF00899">
    <property type="entry name" value="ThiF"/>
    <property type="match status" value="1"/>
</dbReference>
<protein>
    <submittedName>
        <fullName evidence="2">UBA/THIF-type NAD/FAD binding fold</fullName>
    </submittedName>
</protein>
<dbReference type="RefSeq" id="WP_058219201.1">
    <property type="nucleotide sequence ID" value="NZ_LKLN01000009.1"/>
</dbReference>
<evidence type="ECO:0000313" key="3">
    <source>
        <dbReference type="Proteomes" id="UP000053058"/>
    </source>
</evidence>
<dbReference type="InterPro" id="IPR035985">
    <property type="entry name" value="Ubiquitin-activating_enz"/>
</dbReference>
<dbReference type="Proteomes" id="UP000053058">
    <property type="component" value="Unassembled WGS sequence"/>
</dbReference>
<dbReference type="GO" id="GO:0008641">
    <property type="term" value="F:ubiquitin-like modifier activating enzyme activity"/>
    <property type="evidence" value="ECO:0007669"/>
    <property type="project" value="InterPro"/>
</dbReference>
<dbReference type="PATRIC" id="fig|1360.105.peg.539"/>
<evidence type="ECO:0000259" key="1">
    <source>
        <dbReference type="Pfam" id="PF00899"/>
    </source>
</evidence>
<gene>
    <name evidence="2" type="ORF">KF282_0535</name>
</gene>
<dbReference type="SUPFAM" id="SSF69572">
    <property type="entry name" value="Activating enzymes of the ubiquitin-like proteins"/>
    <property type="match status" value="1"/>
</dbReference>
<reference evidence="3" key="1">
    <citation type="submission" date="2015-10" db="EMBL/GenBank/DDBJ databases">
        <title>Draft Genome Sequences of 11 Lactococcus lactis subspecies cremoris strains.</title>
        <authorList>
            <person name="Wels M."/>
            <person name="Backus L."/>
            <person name="Boekhorst J."/>
            <person name="Dijkstra A."/>
            <person name="Beerthuizen M."/>
            <person name="Kelly W."/>
            <person name="Siezen R."/>
            <person name="Bachmann H."/>
            <person name="Van Hijum S."/>
        </authorList>
    </citation>
    <scope>NUCLEOTIDE SEQUENCE [LARGE SCALE GENOMIC DNA]</scope>
    <source>
        <strain evidence="3">KF282</strain>
    </source>
</reference>
<dbReference type="AlphaFoldDB" id="A0A0V8D2D1"/>
<dbReference type="EMBL" id="LKLN01000009">
    <property type="protein sequence ID" value="KSU07739.1"/>
    <property type="molecule type" value="Genomic_DNA"/>
</dbReference>
<dbReference type="GO" id="GO:0061504">
    <property type="term" value="P:cyclic threonylcarbamoyladenosine biosynthetic process"/>
    <property type="evidence" value="ECO:0007669"/>
    <property type="project" value="TreeGrafter"/>
</dbReference>
<evidence type="ECO:0000313" key="2">
    <source>
        <dbReference type="EMBL" id="KSU07739.1"/>
    </source>
</evidence>
<comment type="caution">
    <text evidence="2">The sequence shown here is derived from an EMBL/GenBank/DDBJ whole genome shotgun (WGS) entry which is preliminary data.</text>
</comment>
<dbReference type="GO" id="GO:0061503">
    <property type="term" value="F:tRNA threonylcarbamoyladenosine dehydratase"/>
    <property type="evidence" value="ECO:0007669"/>
    <property type="project" value="TreeGrafter"/>
</dbReference>
<dbReference type="PANTHER" id="PTHR43267:SF1">
    <property type="entry name" value="TRNA THREONYLCARBAMOYLADENOSINE DEHYDRATASE"/>
    <property type="match status" value="1"/>
</dbReference>